<accession>A0A934N1X8</accession>
<protein>
    <submittedName>
        <fullName evidence="8">Polysulfide reductase NrfD</fullName>
    </submittedName>
</protein>
<keyword evidence="4 7" id="KW-0812">Transmembrane</keyword>
<keyword evidence="3" id="KW-1003">Cell membrane</keyword>
<dbReference type="PANTHER" id="PTHR34856">
    <property type="entry name" value="PROTEIN NRFD"/>
    <property type="match status" value="1"/>
</dbReference>
<dbReference type="Gene3D" id="1.20.1630.10">
    <property type="entry name" value="Formate dehydrogenase/DMSO reductase domain"/>
    <property type="match status" value="1"/>
</dbReference>
<reference evidence="8" key="1">
    <citation type="submission" date="2020-10" db="EMBL/GenBank/DDBJ databases">
        <title>Ca. Dormibacterota MAGs.</title>
        <authorList>
            <person name="Montgomery K."/>
        </authorList>
    </citation>
    <scope>NUCLEOTIDE SEQUENCE [LARGE SCALE GENOMIC DNA]</scope>
    <source>
        <strain evidence="8">SC8812_S17_10</strain>
    </source>
</reference>
<evidence type="ECO:0000256" key="4">
    <source>
        <dbReference type="ARBA" id="ARBA00022692"/>
    </source>
</evidence>
<evidence type="ECO:0000256" key="7">
    <source>
        <dbReference type="SAM" id="Phobius"/>
    </source>
</evidence>
<evidence type="ECO:0000256" key="5">
    <source>
        <dbReference type="ARBA" id="ARBA00022989"/>
    </source>
</evidence>
<dbReference type="Proteomes" id="UP000612893">
    <property type="component" value="Unassembled WGS sequence"/>
</dbReference>
<keyword evidence="5 7" id="KW-1133">Transmembrane helix</keyword>
<evidence type="ECO:0000256" key="1">
    <source>
        <dbReference type="ARBA" id="ARBA00004651"/>
    </source>
</evidence>
<dbReference type="PANTHER" id="PTHR34856:SF2">
    <property type="entry name" value="PROTEIN NRFD"/>
    <property type="match status" value="1"/>
</dbReference>
<keyword evidence="6 7" id="KW-0472">Membrane</keyword>
<feature type="transmembrane region" description="Helical" evidence="7">
    <location>
        <begin position="57"/>
        <end position="77"/>
    </location>
</feature>
<gene>
    <name evidence="8" type="primary">nrfD</name>
    <name evidence="8" type="ORF">JF922_05290</name>
</gene>
<dbReference type="InterPro" id="IPR005614">
    <property type="entry name" value="NrfD-like"/>
</dbReference>
<evidence type="ECO:0000256" key="6">
    <source>
        <dbReference type="ARBA" id="ARBA00023136"/>
    </source>
</evidence>
<evidence type="ECO:0000313" key="8">
    <source>
        <dbReference type="EMBL" id="MBJ7597485.1"/>
    </source>
</evidence>
<comment type="similarity">
    <text evidence="2">Belongs to the NrfD family.</text>
</comment>
<comment type="caution">
    <text evidence="8">The sequence shown here is derived from an EMBL/GenBank/DDBJ whole genome shotgun (WGS) entry which is preliminary data.</text>
</comment>
<organism evidence="8 9">
    <name type="scientific">Candidatus Nephthysia bennettiae</name>
    <dbReference type="NCBI Taxonomy" id="3127016"/>
    <lineage>
        <taxon>Bacteria</taxon>
        <taxon>Bacillati</taxon>
        <taxon>Candidatus Dormiibacterota</taxon>
        <taxon>Candidatus Dormibacteria</taxon>
        <taxon>Candidatus Dormibacterales</taxon>
        <taxon>Candidatus Dormibacteraceae</taxon>
        <taxon>Candidatus Nephthysia</taxon>
    </lineage>
</organism>
<evidence type="ECO:0000313" key="9">
    <source>
        <dbReference type="Proteomes" id="UP000612893"/>
    </source>
</evidence>
<dbReference type="AlphaFoldDB" id="A0A934N1X8"/>
<evidence type="ECO:0000256" key="2">
    <source>
        <dbReference type="ARBA" id="ARBA00008929"/>
    </source>
</evidence>
<dbReference type="InterPro" id="IPR052049">
    <property type="entry name" value="Electron_transfer_protein"/>
</dbReference>
<name>A0A934N1X8_9BACT</name>
<dbReference type="EMBL" id="JAEKNR010000062">
    <property type="protein sequence ID" value="MBJ7597485.1"/>
    <property type="molecule type" value="Genomic_DNA"/>
</dbReference>
<sequence length="184" mass="19308">MGTAVSDRSYYGRAVLKEPVWTPEVALYFWLGGLAGISALLGFGARLVGNHRLARSSILASFVALLGCPPLLVADLGRPGRFYNMLRVFKPTSPMSVGSWVLTGFGGAIGAAALSELSETLLPAGPPAALRWLRALGRPAELVAATLGLPLATYTAVLISDTSVPVWHEARHHLPFVFAGSAAA</sequence>
<proteinExistence type="inferred from homology"/>
<dbReference type="Pfam" id="PF03916">
    <property type="entry name" value="NrfD"/>
    <property type="match status" value="1"/>
</dbReference>
<feature type="non-terminal residue" evidence="8">
    <location>
        <position position="184"/>
    </location>
</feature>
<keyword evidence="9" id="KW-1185">Reference proteome</keyword>
<comment type="subcellular location">
    <subcellularLocation>
        <location evidence="1">Cell membrane</location>
        <topology evidence="1">Multi-pass membrane protein</topology>
    </subcellularLocation>
</comment>
<evidence type="ECO:0000256" key="3">
    <source>
        <dbReference type="ARBA" id="ARBA00022475"/>
    </source>
</evidence>
<dbReference type="GO" id="GO:0005886">
    <property type="term" value="C:plasma membrane"/>
    <property type="evidence" value="ECO:0007669"/>
    <property type="project" value="UniProtKB-SubCell"/>
</dbReference>
<feature type="transmembrane region" description="Helical" evidence="7">
    <location>
        <begin position="25"/>
        <end position="45"/>
    </location>
</feature>